<feature type="transmembrane region" description="Helical" evidence="1">
    <location>
        <begin position="412"/>
        <end position="429"/>
    </location>
</feature>
<keyword evidence="4" id="KW-1185">Reference proteome</keyword>
<accession>A0A285PGR7</accession>
<organism evidence="3 4">
    <name type="scientific">Cohaesibacter gelatinilyticus</name>
    <dbReference type="NCBI Taxonomy" id="372072"/>
    <lineage>
        <taxon>Bacteria</taxon>
        <taxon>Pseudomonadati</taxon>
        <taxon>Pseudomonadota</taxon>
        <taxon>Alphaproteobacteria</taxon>
        <taxon>Hyphomicrobiales</taxon>
        <taxon>Cohaesibacteraceae</taxon>
    </lineage>
</organism>
<feature type="transmembrane region" description="Helical" evidence="1">
    <location>
        <begin position="342"/>
        <end position="361"/>
    </location>
</feature>
<proteinExistence type="predicted"/>
<name>A0A285PGR7_9HYPH</name>
<dbReference type="Pfam" id="PF13795">
    <property type="entry name" value="HupE_UreJ_2"/>
    <property type="match status" value="1"/>
</dbReference>
<dbReference type="RefSeq" id="WP_097155297.1">
    <property type="nucleotide sequence ID" value="NZ_OBEL01000006.1"/>
</dbReference>
<feature type="signal peptide" evidence="2">
    <location>
        <begin position="1"/>
        <end position="25"/>
    </location>
</feature>
<evidence type="ECO:0000313" key="3">
    <source>
        <dbReference type="EMBL" id="SNZ20922.1"/>
    </source>
</evidence>
<evidence type="ECO:0000256" key="2">
    <source>
        <dbReference type="SAM" id="SignalP"/>
    </source>
</evidence>
<gene>
    <name evidence="3" type="ORF">SAMN06265368_4035</name>
</gene>
<feature type="chain" id="PRO_5013398065" evidence="2">
    <location>
        <begin position="26"/>
        <end position="441"/>
    </location>
</feature>
<keyword evidence="2" id="KW-0732">Signal</keyword>
<keyword evidence="1" id="KW-0812">Transmembrane</keyword>
<dbReference type="EMBL" id="OBEL01000006">
    <property type="protein sequence ID" value="SNZ20922.1"/>
    <property type="molecule type" value="Genomic_DNA"/>
</dbReference>
<feature type="transmembrane region" description="Helical" evidence="1">
    <location>
        <begin position="249"/>
        <end position="269"/>
    </location>
</feature>
<feature type="transmembrane region" description="Helical" evidence="1">
    <location>
        <begin position="373"/>
        <end position="400"/>
    </location>
</feature>
<feature type="transmembrane region" description="Helical" evidence="1">
    <location>
        <begin position="304"/>
        <end position="322"/>
    </location>
</feature>
<feature type="transmembrane region" description="Helical" evidence="1">
    <location>
        <begin position="276"/>
        <end position="298"/>
    </location>
</feature>
<reference evidence="3 4" key="1">
    <citation type="submission" date="2017-09" db="EMBL/GenBank/DDBJ databases">
        <authorList>
            <person name="Ehlers B."/>
            <person name="Leendertz F.H."/>
        </authorList>
    </citation>
    <scope>NUCLEOTIDE SEQUENCE [LARGE SCALE GENOMIC DNA]</scope>
    <source>
        <strain evidence="3 4">DSM 18289</strain>
    </source>
</reference>
<keyword evidence="1" id="KW-1133">Transmembrane helix</keyword>
<dbReference type="OrthoDB" id="9808870at2"/>
<dbReference type="AlphaFoldDB" id="A0A285PGR7"/>
<sequence length="441" mass="47965">MSLVTRIALLICLAFSLSGLFGAHAQAHFTTDAGARLIHITKTKAEDGEAGLLIYLRIPGPLAYGNFLVRPQDQNNDQIPPFLKKEVIDGVPYFQLNQDSTRKKTAELADFLAKGYAFTINGEAIAGQARRAAFFSQAEHPDFVTPAGASKALADFQRQPDGTSDEPIYIVDALLDVEIFIPTDQPDSTLSIQSILPEIRLPPQITINNAAMDHRFDPPRTTQFTGQMLVPVQYDGSWLSSLGNFTWQGIWHIFIGLDHVLFVVCLALASGISTSILWSVTGFTLGHSVTLFLGNLGYSPQGAWFIPAVETAIALSILYAAILVLKRSPSEASSRTSIKRNLFLMAAFIGLIHGYGFSFVLGDLLGGGTNQLWLALIGFNIGVEIGQIAIVLAVFALLWITKKLNPVLPKGLAYISASIAIGLSLYWCWERTQSLTEALAL</sequence>
<keyword evidence="1" id="KW-0472">Membrane</keyword>
<dbReference type="Proteomes" id="UP000219439">
    <property type="component" value="Unassembled WGS sequence"/>
</dbReference>
<dbReference type="InterPro" id="IPR032809">
    <property type="entry name" value="Put_HupE_UreJ"/>
</dbReference>
<protein>
    <submittedName>
        <fullName evidence="3">Hydrogenase/urease accessory protein HupE</fullName>
    </submittedName>
</protein>
<evidence type="ECO:0000256" key="1">
    <source>
        <dbReference type="SAM" id="Phobius"/>
    </source>
</evidence>
<evidence type="ECO:0000313" key="4">
    <source>
        <dbReference type="Proteomes" id="UP000219439"/>
    </source>
</evidence>